<dbReference type="InterPro" id="IPR001039">
    <property type="entry name" value="MHC_I_a_a1/a2"/>
</dbReference>
<keyword evidence="2" id="KW-0490">MHC I</keyword>
<evidence type="ECO:0000313" key="15">
    <source>
        <dbReference type="RefSeq" id="XP_017694892.1"/>
    </source>
</evidence>
<name>A0A6J0J7G5_9PASS</name>
<keyword evidence="6 11" id="KW-1133">Transmembrane helix</keyword>
<evidence type="ECO:0000256" key="7">
    <source>
        <dbReference type="ARBA" id="ARBA00023136"/>
    </source>
</evidence>
<organism evidence="14 15">
    <name type="scientific">Lepidothrix coronata</name>
    <name type="common">blue-crowned manakin</name>
    <dbReference type="NCBI Taxonomy" id="321398"/>
    <lineage>
        <taxon>Eukaryota</taxon>
        <taxon>Metazoa</taxon>
        <taxon>Chordata</taxon>
        <taxon>Craniata</taxon>
        <taxon>Vertebrata</taxon>
        <taxon>Euteleostomi</taxon>
        <taxon>Archelosauria</taxon>
        <taxon>Archosauria</taxon>
        <taxon>Dinosauria</taxon>
        <taxon>Saurischia</taxon>
        <taxon>Theropoda</taxon>
        <taxon>Coelurosauria</taxon>
        <taxon>Aves</taxon>
        <taxon>Neognathae</taxon>
        <taxon>Neoaves</taxon>
        <taxon>Telluraves</taxon>
        <taxon>Australaves</taxon>
        <taxon>Passeriformes</taxon>
        <taxon>Pipridae</taxon>
        <taxon>Lepidothrix</taxon>
    </lineage>
</organism>
<evidence type="ECO:0000256" key="8">
    <source>
        <dbReference type="ARBA" id="ARBA00023157"/>
    </source>
</evidence>
<keyword evidence="9" id="KW-0325">Glycoprotein</keyword>
<dbReference type="GeneID" id="108509819"/>
<feature type="transmembrane region" description="Helical" evidence="11">
    <location>
        <begin position="302"/>
        <end position="323"/>
    </location>
</feature>
<evidence type="ECO:0000256" key="1">
    <source>
        <dbReference type="ARBA" id="ARBA00004479"/>
    </source>
</evidence>
<evidence type="ECO:0000256" key="10">
    <source>
        <dbReference type="RuleBase" id="RU004439"/>
    </source>
</evidence>
<evidence type="ECO:0000256" key="9">
    <source>
        <dbReference type="ARBA" id="ARBA00023180"/>
    </source>
</evidence>
<sequence>MAPALGLGALLALLGVSMGQPKVLHSLRYLQVAVTEPSPGIPQFLSMGYVDGIPITRYDSERGRKEPLTLWMAAGAKPGFWDRGTQINEGNQLIATANLERVGGRYNWSGGLHTRQRVCGCDLLSDGSVRRTLRIGYDGRDFISFSPETGTFVAADGAARITQRKWKSDGYEALQPDLAQSCAEWLQKYIGYGQEVLERKEPPDVHVSGKEEHGILTLSCHAYGFYPGMIRINWLKGDELRDQETEWGGIVPNSNGTFHSWARIEALPGEREQYRCRVEHAGMPEPGIFAWEPESIWNSIPVLVTVSVIAAIIIIGLVGVGVWKLRSGKREGNGYDPAPTTGITA</sequence>
<feature type="signal peptide" evidence="12">
    <location>
        <begin position="1"/>
        <end position="19"/>
    </location>
</feature>
<keyword evidence="8" id="KW-1015">Disulfide bond</keyword>
<evidence type="ECO:0000256" key="2">
    <source>
        <dbReference type="ARBA" id="ARBA00022451"/>
    </source>
</evidence>
<dbReference type="CDD" id="cd07698">
    <property type="entry name" value="IgC1_MHC_I_alpha3"/>
    <property type="match status" value="1"/>
</dbReference>
<evidence type="ECO:0000256" key="5">
    <source>
        <dbReference type="ARBA" id="ARBA00022859"/>
    </source>
</evidence>
<dbReference type="InterPro" id="IPR013783">
    <property type="entry name" value="Ig-like_fold"/>
</dbReference>
<dbReference type="SUPFAM" id="SSF48726">
    <property type="entry name" value="Immunoglobulin"/>
    <property type="match status" value="1"/>
</dbReference>
<dbReference type="PROSITE" id="PS00290">
    <property type="entry name" value="IG_MHC"/>
    <property type="match status" value="1"/>
</dbReference>
<dbReference type="Gene3D" id="2.60.40.10">
    <property type="entry name" value="Immunoglobulins"/>
    <property type="match status" value="1"/>
</dbReference>
<evidence type="ECO:0000259" key="13">
    <source>
        <dbReference type="PROSITE" id="PS50835"/>
    </source>
</evidence>
<dbReference type="FunFam" id="3.30.500.10:FF:000001">
    <property type="entry name" value="H-2 class I histocompatibility antigen, alpha chain"/>
    <property type="match status" value="1"/>
</dbReference>
<dbReference type="Pfam" id="PF07654">
    <property type="entry name" value="C1-set"/>
    <property type="match status" value="1"/>
</dbReference>
<dbReference type="InterPro" id="IPR050208">
    <property type="entry name" value="MHC_class-I_related"/>
</dbReference>
<keyword evidence="5" id="KW-0391">Immunity</keyword>
<dbReference type="PANTHER" id="PTHR16675:SF242">
    <property type="entry name" value="MAJOR HISTOCOMPATIBILITY COMPLEX CLASS I-RELATED GENE PROTEIN"/>
    <property type="match status" value="1"/>
</dbReference>
<dbReference type="OrthoDB" id="8936120at2759"/>
<dbReference type="Proteomes" id="UP000504624">
    <property type="component" value="Unplaced"/>
</dbReference>
<evidence type="ECO:0000256" key="3">
    <source>
        <dbReference type="ARBA" id="ARBA00022692"/>
    </source>
</evidence>
<dbReference type="InterPro" id="IPR037055">
    <property type="entry name" value="MHC_I-like_Ag-recog_sf"/>
</dbReference>
<dbReference type="PANTHER" id="PTHR16675">
    <property type="entry name" value="MHC CLASS I-RELATED"/>
    <property type="match status" value="1"/>
</dbReference>
<dbReference type="SMART" id="SM00407">
    <property type="entry name" value="IGc1"/>
    <property type="match status" value="1"/>
</dbReference>
<dbReference type="RefSeq" id="XP_017694892.1">
    <property type="nucleotide sequence ID" value="XM_017839403.1"/>
</dbReference>
<comment type="subcellular location">
    <subcellularLocation>
        <location evidence="1">Membrane</location>
        <topology evidence="1">Single-pass type I membrane protein</topology>
    </subcellularLocation>
</comment>
<comment type="similarity">
    <text evidence="10">Belongs to the MHC class I family.</text>
</comment>
<dbReference type="InterPro" id="IPR007110">
    <property type="entry name" value="Ig-like_dom"/>
</dbReference>
<dbReference type="FunFam" id="2.60.40.10:FF:000204">
    <property type="entry name" value="Major histocompatibility complex, class I-related protein"/>
    <property type="match status" value="1"/>
</dbReference>
<evidence type="ECO:0000256" key="11">
    <source>
        <dbReference type="SAM" id="Phobius"/>
    </source>
</evidence>
<dbReference type="GO" id="GO:0009897">
    <property type="term" value="C:external side of plasma membrane"/>
    <property type="evidence" value="ECO:0007669"/>
    <property type="project" value="TreeGrafter"/>
</dbReference>
<protein>
    <submittedName>
        <fullName evidence="15">Class I histocompatibility antigen, F10 alpha chain-like isoform X1</fullName>
    </submittedName>
</protein>
<feature type="domain" description="Ig-like" evidence="13">
    <location>
        <begin position="203"/>
        <end position="280"/>
    </location>
</feature>
<dbReference type="InterPro" id="IPR011161">
    <property type="entry name" value="MHC_I-like_Ag-recog"/>
</dbReference>
<dbReference type="PROSITE" id="PS50835">
    <property type="entry name" value="IG_LIKE"/>
    <property type="match status" value="1"/>
</dbReference>
<dbReference type="GO" id="GO:0005615">
    <property type="term" value="C:extracellular space"/>
    <property type="evidence" value="ECO:0007669"/>
    <property type="project" value="TreeGrafter"/>
</dbReference>
<evidence type="ECO:0000256" key="12">
    <source>
        <dbReference type="SAM" id="SignalP"/>
    </source>
</evidence>
<feature type="chain" id="PRO_5026772453" evidence="12">
    <location>
        <begin position="20"/>
        <end position="345"/>
    </location>
</feature>
<dbReference type="InterPro" id="IPR003006">
    <property type="entry name" value="Ig/MHC_CS"/>
</dbReference>
<dbReference type="AlphaFoldDB" id="A0A6J0J7G5"/>
<dbReference type="Pfam" id="PF00129">
    <property type="entry name" value="MHC_I"/>
    <property type="match status" value="1"/>
</dbReference>
<dbReference type="InterPro" id="IPR003597">
    <property type="entry name" value="Ig_C1-set"/>
</dbReference>
<dbReference type="InterPro" id="IPR011162">
    <property type="entry name" value="MHC_I/II-like_Ag-recog"/>
</dbReference>
<dbReference type="GO" id="GO:0042612">
    <property type="term" value="C:MHC class I protein complex"/>
    <property type="evidence" value="ECO:0007669"/>
    <property type="project" value="UniProtKB-KW"/>
</dbReference>
<dbReference type="GO" id="GO:0006955">
    <property type="term" value="P:immune response"/>
    <property type="evidence" value="ECO:0007669"/>
    <property type="project" value="TreeGrafter"/>
</dbReference>
<dbReference type="GO" id="GO:0002474">
    <property type="term" value="P:antigen processing and presentation of peptide antigen via MHC class I"/>
    <property type="evidence" value="ECO:0007669"/>
    <property type="project" value="UniProtKB-KW"/>
</dbReference>
<evidence type="ECO:0000256" key="4">
    <source>
        <dbReference type="ARBA" id="ARBA00022729"/>
    </source>
</evidence>
<dbReference type="InterPro" id="IPR036179">
    <property type="entry name" value="Ig-like_dom_sf"/>
</dbReference>
<keyword evidence="3 11" id="KW-0812">Transmembrane</keyword>
<keyword evidence="4 12" id="KW-0732">Signal</keyword>
<dbReference type="PRINTS" id="PR01638">
    <property type="entry name" value="MHCCLASSI"/>
</dbReference>
<keyword evidence="7 11" id="KW-0472">Membrane</keyword>
<proteinExistence type="inferred from homology"/>
<keyword evidence="14" id="KW-1185">Reference proteome</keyword>
<reference evidence="15" key="1">
    <citation type="submission" date="2025-08" db="UniProtKB">
        <authorList>
            <consortium name="RefSeq"/>
        </authorList>
    </citation>
    <scope>IDENTIFICATION</scope>
</reference>
<dbReference type="Gene3D" id="3.30.500.10">
    <property type="entry name" value="MHC class I-like antigen recognition-like"/>
    <property type="match status" value="1"/>
</dbReference>
<evidence type="ECO:0000256" key="6">
    <source>
        <dbReference type="ARBA" id="ARBA00022989"/>
    </source>
</evidence>
<dbReference type="SUPFAM" id="SSF54452">
    <property type="entry name" value="MHC antigen-recognition domain"/>
    <property type="match status" value="1"/>
</dbReference>
<evidence type="ECO:0000313" key="14">
    <source>
        <dbReference type="Proteomes" id="UP000504624"/>
    </source>
</evidence>
<gene>
    <name evidence="15" type="primary">LOC108509819</name>
</gene>
<accession>A0A6J0J7G5</accession>